<gene>
    <name evidence="2" type="ORF">JX360_09330</name>
</gene>
<dbReference type="Gene3D" id="2.60.40.10">
    <property type="entry name" value="Immunoglobulins"/>
    <property type="match status" value="1"/>
</dbReference>
<evidence type="ECO:0000313" key="2">
    <source>
        <dbReference type="EMBL" id="MCJ2543105.1"/>
    </source>
</evidence>
<dbReference type="InterPro" id="IPR002044">
    <property type="entry name" value="CBM20"/>
</dbReference>
<organism evidence="2 3">
    <name type="scientific">Thermostichus vulcanus str. 'Rupite'</name>
    <dbReference type="NCBI Taxonomy" id="2813851"/>
    <lineage>
        <taxon>Bacteria</taxon>
        <taxon>Bacillati</taxon>
        <taxon>Cyanobacteriota</taxon>
        <taxon>Cyanophyceae</taxon>
        <taxon>Thermostichales</taxon>
        <taxon>Thermostichaceae</taxon>
        <taxon>Thermostichus</taxon>
    </lineage>
</organism>
<dbReference type="InterPro" id="IPR013830">
    <property type="entry name" value="SGNH_hydro"/>
</dbReference>
<protein>
    <submittedName>
        <fullName evidence="2">Lipase</fullName>
    </submittedName>
</protein>
<evidence type="ECO:0000259" key="1">
    <source>
        <dbReference type="PROSITE" id="PS51166"/>
    </source>
</evidence>
<dbReference type="PANTHER" id="PTHR30383:SF5">
    <property type="entry name" value="SGNH HYDROLASE-TYPE ESTERASE DOMAIN-CONTAINING PROTEIN"/>
    <property type="match status" value="1"/>
</dbReference>
<accession>A0ABT0CBF4</accession>
<dbReference type="InterPro" id="IPR051532">
    <property type="entry name" value="Ester_Hydrolysis_Enzymes"/>
</dbReference>
<dbReference type="SUPFAM" id="SSF49452">
    <property type="entry name" value="Starch-binding domain-like"/>
    <property type="match status" value="1"/>
</dbReference>
<keyword evidence="3" id="KW-1185">Reference proteome</keyword>
<dbReference type="Proteomes" id="UP000830835">
    <property type="component" value="Unassembled WGS sequence"/>
</dbReference>
<dbReference type="CDD" id="cd05467">
    <property type="entry name" value="CBM20"/>
    <property type="match status" value="1"/>
</dbReference>
<name>A0ABT0CBF4_THEVL</name>
<reference evidence="2" key="1">
    <citation type="submission" date="2021-02" db="EMBL/GenBank/DDBJ databases">
        <title>The CRISPR/cas machinery reduction and long-range gene transfer in the hot spring cyanobacterium Synechococcus.</title>
        <authorList>
            <person name="Dvorak P."/>
            <person name="Jahodarova E."/>
            <person name="Hasler P."/>
            <person name="Poulickova A."/>
        </authorList>
    </citation>
    <scope>NUCLEOTIDE SEQUENCE</scope>
    <source>
        <strain evidence="2">Rupite</strain>
    </source>
</reference>
<dbReference type="InterPro" id="IPR014903">
    <property type="entry name" value="DUF1796"/>
</dbReference>
<sequence>MYRFQVQAATQPGEFIALVGSIPAMGQWDPRRCVRLQTDPRLYPLWWVELALNSEDLNEDWARRSARIEYQYLRIQANGQVAWESTGVNRWIPFEPHPLPGVVIVEDGVFGRIPTYPYGYYAQPIANPEPQDLGGLKIVVLGSSVALGCSAWLLRGWAWHLQQALQKRYGHQLLNCSELGANVRRTLARFSQVVTPEKPDVVIIALSLGNEGLAFSPPKDYSAIQKRFENGLQQLILMTEQIGALPILGGVYPHGDYTAEHHSLLWETHYHMLSWGYPVFNWLPALEDGQGRWKTGLCFDAAHPNSKGHELMFESVDLALFDPQQMMTASQALPHKELPVFFDGQGFGLTADRATGSLRVMNITPYNYTLNPDWQALQTALQTTFQKGALQPGLYIAEDSTPATLLHLLIREDGTLKTPLTIPAGGDFRFFPSRQFFSQQGIQPLFDDGCLVLLQCKRSVDGTEIPPCLYVINTTEHEYNIHPMWKEVRAALKAMPAGVYQDPQKPDAPFRTMMIGADGLESRVKAPPHSVMLLEYRCPLSEISRVAIVPLGDRCAVRMLLYKLEYDGPAFPFDLTRTSNLADVADMIQNDFQGMWDPCYLHYNPEEKRIYHSKWTGLSFGHEVEESDDPIHDMRPVHERMQTRYSARAKRFRYVLEKADKLLFVRTGGCQRNVVLDLMTKLEAKCQGKPFVLLILSPQPSEEFAGIPNVLHYDLEFNPDRMYADHDHWRHCTEIMGSILHSLGISSQNLFWCPPQVS</sequence>
<dbReference type="EMBL" id="JAFIRA010000021">
    <property type="protein sequence ID" value="MCJ2543105.1"/>
    <property type="molecule type" value="Genomic_DNA"/>
</dbReference>
<dbReference type="Pfam" id="PF00686">
    <property type="entry name" value="CBM_20"/>
    <property type="match status" value="1"/>
</dbReference>
<comment type="caution">
    <text evidence="2">The sequence shown here is derived from an EMBL/GenBank/DDBJ whole genome shotgun (WGS) entry which is preliminary data.</text>
</comment>
<dbReference type="SMART" id="SM01065">
    <property type="entry name" value="CBM_2"/>
    <property type="match status" value="1"/>
</dbReference>
<dbReference type="Pfam" id="PF08795">
    <property type="entry name" value="DUF1796"/>
    <property type="match status" value="1"/>
</dbReference>
<dbReference type="InterPro" id="IPR036514">
    <property type="entry name" value="SGNH_hydro_sf"/>
</dbReference>
<dbReference type="PANTHER" id="PTHR30383">
    <property type="entry name" value="THIOESTERASE 1/PROTEASE 1/LYSOPHOSPHOLIPASE L1"/>
    <property type="match status" value="1"/>
</dbReference>
<dbReference type="InterPro" id="IPR013784">
    <property type="entry name" value="Carb-bd-like_fold"/>
</dbReference>
<dbReference type="InterPro" id="IPR013783">
    <property type="entry name" value="Ig-like_fold"/>
</dbReference>
<dbReference type="PROSITE" id="PS51166">
    <property type="entry name" value="CBM20"/>
    <property type="match status" value="1"/>
</dbReference>
<evidence type="ECO:0000313" key="3">
    <source>
        <dbReference type="Proteomes" id="UP000830835"/>
    </source>
</evidence>
<proteinExistence type="predicted"/>
<dbReference type="SUPFAM" id="SSF52266">
    <property type="entry name" value="SGNH hydrolase"/>
    <property type="match status" value="1"/>
</dbReference>
<dbReference type="Gene3D" id="3.40.50.1110">
    <property type="entry name" value="SGNH hydrolase"/>
    <property type="match status" value="1"/>
</dbReference>
<dbReference type="CDD" id="cd00229">
    <property type="entry name" value="SGNH_hydrolase"/>
    <property type="match status" value="1"/>
</dbReference>
<dbReference type="Pfam" id="PF13472">
    <property type="entry name" value="Lipase_GDSL_2"/>
    <property type="match status" value="1"/>
</dbReference>
<feature type="domain" description="CBM20" evidence="1">
    <location>
        <begin position="1"/>
        <end position="112"/>
    </location>
</feature>